<sequence>MRLRNYPTVGIDHWGHCSLVIGLPGVRLSSGVRGWRSSTPCGRDKKRDVGVGTRKAVKNRFRKSRTWFQIPERRKSCAISSDLKPRIDSDFDNENWESAFIRNLGSSNFEHSL</sequence>
<organism evidence="1 2">
    <name type="scientific">Araneus ventricosus</name>
    <name type="common">Orbweaver spider</name>
    <name type="synonym">Epeira ventricosa</name>
    <dbReference type="NCBI Taxonomy" id="182803"/>
    <lineage>
        <taxon>Eukaryota</taxon>
        <taxon>Metazoa</taxon>
        <taxon>Ecdysozoa</taxon>
        <taxon>Arthropoda</taxon>
        <taxon>Chelicerata</taxon>
        <taxon>Arachnida</taxon>
        <taxon>Araneae</taxon>
        <taxon>Araneomorphae</taxon>
        <taxon>Entelegynae</taxon>
        <taxon>Araneoidea</taxon>
        <taxon>Araneidae</taxon>
        <taxon>Araneus</taxon>
    </lineage>
</organism>
<accession>A0A4Y2KQG4</accession>
<dbReference type="Proteomes" id="UP000499080">
    <property type="component" value="Unassembled WGS sequence"/>
</dbReference>
<evidence type="ECO:0000313" key="2">
    <source>
        <dbReference type="Proteomes" id="UP000499080"/>
    </source>
</evidence>
<dbReference type="EMBL" id="BGPR01004901">
    <property type="protein sequence ID" value="GBN04621.1"/>
    <property type="molecule type" value="Genomic_DNA"/>
</dbReference>
<proteinExistence type="predicted"/>
<dbReference type="AlphaFoldDB" id="A0A4Y2KQG4"/>
<keyword evidence="2" id="KW-1185">Reference proteome</keyword>
<comment type="caution">
    <text evidence="1">The sequence shown here is derived from an EMBL/GenBank/DDBJ whole genome shotgun (WGS) entry which is preliminary data.</text>
</comment>
<protein>
    <submittedName>
        <fullName evidence="1">Uncharacterized protein</fullName>
    </submittedName>
</protein>
<reference evidence="1 2" key="1">
    <citation type="journal article" date="2019" name="Sci. Rep.">
        <title>Orb-weaving spider Araneus ventricosus genome elucidates the spidroin gene catalogue.</title>
        <authorList>
            <person name="Kono N."/>
            <person name="Nakamura H."/>
            <person name="Ohtoshi R."/>
            <person name="Moran D.A.P."/>
            <person name="Shinohara A."/>
            <person name="Yoshida Y."/>
            <person name="Fujiwara M."/>
            <person name="Mori M."/>
            <person name="Tomita M."/>
            <person name="Arakawa K."/>
        </authorList>
    </citation>
    <scope>NUCLEOTIDE SEQUENCE [LARGE SCALE GENOMIC DNA]</scope>
</reference>
<evidence type="ECO:0000313" key="1">
    <source>
        <dbReference type="EMBL" id="GBN04621.1"/>
    </source>
</evidence>
<gene>
    <name evidence="1" type="ORF">AVEN_9608_1</name>
</gene>
<name>A0A4Y2KQG4_ARAVE</name>